<dbReference type="OrthoDB" id="9793465at2"/>
<dbReference type="InterPro" id="IPR005531">
    <property type="entry name" value="Asp23"/>
</dbReference>
<keyword evidence="3" id="KW-1185">Reference proteome</keyword>
<dbReference type="Pfam" id="PF03780">
    <property type="entry name" value="Asp23"/>
    <property type="match status" value="1"/>
</dbReference>
<dbReference type="RefSeq" id="WP_092035839.1">
    <property type="nucleotide sequence ID" value="NZ_FOOK01000004.1"/>
</dbReference>
<accession>A0A1I2L311</accession>
<dbReference type="Proteomes" id="UP000198661">
    <property type="component" value="Unassembled WGS sequence"/>
</dbReference>
<proteinExistence type="inferred from homology"/>
<evidence type="ECO:0000256" key="1">
    <source>
        <dbReference type="ARBA" id="ARBA00005721"/>
    </source>
</evidence>
<evidence type="ECO:0000313" key="3">
    <source>
        <dbReference type="Proteomes" id="UP000198661"/>
    </source>
</evidence>
<organism evidence="2 3">
    <name type="scientific">Planifilum fulgidum</name>
    <dbReference type="NCBI Taxonomy" id="201973"/>
    <lineage>
        <taxon>Bacteria</taxon>
        <taxon>Bacillati</taxon>
        <taxon>Bacillota</taxon>
        <taxon>Bacilli</taxon>
        <taxon>Bacillales</taxon>
        <taxon>Thermoactinomycetaceae</taxon>
        <taxon>Planifilum</taxon>
    </lineage>
</organism>
<comment type="similarity">
    <text evidence="1">Belongs to the asp23 family.</text>
</comment>
<reference evidence="2 3" key="1">
    <citation type="submission" date="2016-10" db="EMBL/GenBank/DDBJ databases">
        <authorList>
            <person name="de Groot N.N."/>
        </authorList>
    </citation>
    <scope>NUCLEOTIDE SEQUENCE [LARGE SCALE GENOMIC DNA]</scope>
    <source>
        <strain evidence="2 3">DSM 44945</strain>
    </source>
</reference>
<dbReference type="PANTHER" id="PTHR34297">
    <property type="entry name" value="HYPOTHETICAL CYTOSOLIC PROTEIN-RELATED"/>
    <property type="match status" value="1"/>
</dbReference>
<name>A0A1I2L311_9BACL</name>
<gene>
    <name evidence="2" type="ORF">SAMN04488025_10412</name>
</gene>
<protein>
    <submittedName>
        <fullName evidence="2">Uncharacterized conserved protein YloU, alkaline shock protein (Asp23) family</fullName>
    </submittedName>
</protein>
<dbReference type="STRING" id="201973.SAMN04488025_10412"/>
<dbReference type="EMBL" id="FOOK01000004">
    <property type="protein sequence ID" value="SFF73595.1"/>
    <property type="molecule type" value="Genomic_DNA"/>
</dbReference>
<sequence>MSKWDVEYQSTDLGKIEIAPEVIQIIAGLAAVQVDGVAGMSGGVVDDITQFLGRKNPRQGIRVEFEEGLSIEVAIHVKYGSYIPDVGKAVQEQVKNAVETMTGLRVESVNVRVEAVKFPEKSGAVEATQRVK</sequence>
<dbReference type="AlphaFoldDB" id="A0A1I2L311"/>
<evidence type="ECO:0000313" key="2">
    <source>
        <dbReference type="EMBL" id="SFF73595.1"/>
    </source>
</evidence>